<accession>A0A5A7TFD1</accession>
<sequence length="183" mass="20917">MLEKSKKGLDAEFELRTDGAIVKQGRLCVPSISELKDAVREEAHSLAYAMHPGSTKIEIKVKRTPYLFVSVRVEVGAYSMDFLFGLPRTSNGHNGSWDSHLSLMKFAYNNKYQSSIDMAPFEALYGRPCRTLVCWNEVEGRKLVGPELVQITIDNIKMIRENLKIAQDRQKSYANKRQRDLEF</sequence>
<dbReference type="Proteomes" id="UP000321393">
    <property type="component" value="Unassembled WGS sequence"/>
</dbReference>
<evidence type="ECO:0000313" key="1">
    <source>
        <dbReference type="EMBL" id="KAA0042030.1"/>
    </source>
</evidence>
<dbReference type="GO" id="GO:0003676">
    <property type="term" value="F:nucleic acid binding"/>
    <property type="evidence" value="ECO:0007669"/>
    <property type="project" value="InterPro"/>
</dbReference>
<comment type="caution">
    <text evidence="1">The sequence shown here is derived from an EMBL/GenBank/DDBJ whole genome shotgun (WGS) entry which is preliminary data.</text>
</comment>
<name>A0A5A7TFD1_CUCMM</name>
<dbReference type="InterPro" id="IPR036397">
    <property type="entry name" value="RNaseH_sf"/>
</dbReference>
<dbReference type="AlphaFoldDB" id="A0A5A7TFD1"/>
<organism evidence="1 2">
    <name type="scientific">Cucumis melo var. makuwa</name>
    <name type="common">Oriental melon</name>
    <dbReference type="NCBI Taxonomy" id="1194695"/>
    <lineage>
        <taxon>Eukaryota</taxon>
        <taxon>Viridiplantae</taxon>
        <taxon>Streptophyta</taxon>
        <taxon>Embryophyta</taxon>
        <taxon>Tracheophyta</taxon>
        <taxon>Spermatophyta</taxon>
        <taxon>Magnoliopsida</taxon>
        <taxon>eudicotyledons</taxon>
        <taxon>Gunneridae</taxon>
        <taxon>Pentapetalae</taxon>
        <taxon>rosids</taxon>
        <taxon>fabids</taxon>
        <taxon>Cucurbitales</taxon>
        <taxon>Cucurbitaceae</taxon>
        <taxon>Benincaseae</taxon>
        <taxon>Cucumis</taxon>
    </lineage>
</organism>
<dbReference type="Gene3D" id="3.30.420.10">
    <property type="entry name" value="Ribonuclease H-like superfamily/Ribonuclease H"/>
    <property type="match status" value="1"/>
</dbReference>
<dbReference type="OrthoDB" id="1637837at2759"/>
<dbReference type="EMBL" id="SSTE01016227">
    <property type="protein sequence ID" value="KAA0042030.1"/>
    <property type="molecule type" value="Genomic_DNA"/>
</dbReference>
<dbReference type="PANTHER" id="PTHR45835">
    <property type="entry name" value="YALI0A06105P"/>
    <property type="match status" value="1"/>
</dbReference>
<protein>
    <submittedName>
        <fullName evidence="1">Retrotransposon gag protein</fullName>
    </submittedName>
</protein>
<proteinExistence type="predicted"/>
<reference evidence="1 2" key="1">
    <citation type="submission" date="2019-08" db="EMBL/GenBank/DDBJ databases">
        <title>Draft genome sequences of two oriental melons (Cucumis melo L. var makuwa).</title>
        <authorList>
            <person name="Kwon S.-Y."/>
        </authorList>
    </citation>
    <scope>NUCLEOTIDE SEQUENCE [LARGE SCALE GENOMIC DNA]</scope>
    <source>
        <strain evidence="2">cv. SW 3</strain>
        <tissue evidence="1">Leaf</tissue>
    </source>
</reference>
<gene>
    <name evidence="1" type="ORF">E6C27_scaffold67G004830</name>
</gene>
<dbReference type="PANTHER" id="PTHR45835:SF99">
    <property type="entry name" value="CHROMO DOMAIN-CONTAINING PROTEIN-RELATED"/>
    <property type="match status" value="1"/>
</dbReference>
<evidence type="ECO:0000313" key="2">
    <source>
        <dbReference type="Proteomes" id="UP000321393"/>
    </source>
</evidence>